<name>A0A1V0UB56_STRVN</name>
<feature type="compositionally biased region" description="Low complexity" evidence="1">
    <location>
        <begin position="159"/>
        <end position="182"/>
    </location>
</feature>
<evidence type="ECO:0000256" key="1">
    <source>
        <dbReference type="SAM" id="MobiDB-lite"/>
    </source>
</evidence>
<dbReference type="OrthoDB" id="4350229at2"/>
<feature type="region of interest" description="Disordered" evidence="1">
    <location>
        <begin position="142"/>
        <end position="248"/>
    </location>
</feature>
<evidence type="ECO:0000313" key="3">
    <source>
        <dbReference type="Proteomes" id="UP000192445"/>
    </source>
</evidence>
<dbReference type="Proteomes" id="UP000192445">
    <property type="component" value="Chromosome"/>
</dbReference>
<dbReference type="RefSeq" id="WP_083192663.1">
    <property type="nucleotide sequence ID" value="NZ_CP020570.1"/>
</dbReference>
<protein>
    <submittedName>
        <fullName evidence="2">Uncharacterized protein</fullName>
    </submittedName>
</protein>
<evidence type="ECO:0000313" key="2">
    <source>
        <dbReference type="EMBL" id="ARF62484.1"/>
    </source>
</evidence>
<feature type="compositionally biased region" description="Basic and acidic residues" evidence="1">
    <location>
        <begin position="205"/>
        <end position="216"/>
    </location>
</feature>
<dbReference type="AlphaFoldDB" id="A0A1V0UB56"/>
<organism evidence="2 3">
    <name type="scientific">Streptomyces violaceoruber</name>
    <dbReference type="NCBI Taxonomy" id="1935"/>
    <lineage>
        <taxon>Bacteria</taxon>
        <taxon>Bacillati</taxon>
        <taxon>Actinomycetota</taxon>
        <taxon>Actinomycetes</taxon>
        <taxon>Kitasatosporales</taxon>
        <taxon>Streptomycetaceae</taxon>
        <taxon>Streptomyces</taxon>
        <taxon>Streptomyces violaceoruber group</taxon>
    </lineage>
</organism>
<dbReference type="EMBL" id="CP020570">
    <property type="protein sequence ID" value="ARF62484.1"/>
    <property type="molecule type" value="Genomic_DNA"/>
</dbReference>
<proteinExistence type="predicted"/>
<gene>
    <name evidence="2" type="ORF">B1H20_14540</name>
</gene>
<dbReference type="KEGG" id="svu:B1H20_14540"/>
<reference evidence="2 3" key="1">
    <citation type="submission" date="2017-03" db="EMBL/GenBank/DDBJ databases">
        <title>Complete Genome Sequence of a natural compounds producer, Streptomyces violaceus S21.</title>
        <authorList>
            <person name="Zhong C."/>
            <person name="Zhao Z."/>
            <person name="Fu J."/>
            <person name="Zong G."/>
            <person name="Qin R."/>
            <person name="Cao G."/>
        </authorList>
    </citation>
    <scope>NUCLEOTIDE SEQUENCE [LARGE SCALE GENOMIC DNA]</scope>
    <source>
        <strain evidence="2 3">S21</strain>
    </source>
</reference>
<accession>A0A1V0UB56</accession>
<sequence>MATQHLSPAPPAPVVSHAYPMARAGYGKRTAPGQNPRSRDDFALLPARERYVAGFIDRLPDGAAISVKQLAKHCPLYGQQAIATSLNSLSVAGHYRRVRTRLTTNKDARTGKGGEVRWIFRTFWSRTARDNEWWNTYLSTDHTTPANSPAPQPSWAPHAEAPTPWTTEEPQQPYTPAQTPCTETELGCTTAPRQRASDPDSPQSQHEHAEPPEPSRKLTPSTPHQHPGHASPARADTPPAPPATPGEIPAALRATAEPGPSDAYLALARLGRNDHRLALSAADCATLEPIATAWLARGVSVDYLTSALTAGLPARIDSPAGLLHRRLTDKIPPCLPATAEVHSPGANEPAHETLVECTNCRRPGPSEALPDGLCRPCHRAHTTGGNDTAAPTPDEVAAVKAHIANLRNLLKPV</sequence>